<name>A0A6L2K4V6_TANCI</name>
<sequence length="564" mass="66204">MENLNLFYQDIRISSSISRHLTQKEVAKEALAHRISQKFALLEEVRPVLETMAYHDKYKNVLDKIYKDKVELDGMIMKEDEEAINKVKGEALKEKDDPRAFIFPIKFEGKVNKNALADTGSDINTMPYQICEQLGREEIKKVDRWITMINHTQAEAVGMLTNVLCQVGVTTLIAKFLILDIPIDRDALIVHVNWKPDYKGCYTKEEEATGHWRTEIRVTDPPWEETMTKPDHQDQNAQFETVEEVLLPQVHHEFLLWDRCNRDVKSRYNIRLAKLLPRHIYSPCVMNWDVLNIMGCDGEINNMLRIRLQEAGSNEEIFISMAWIRAFNINEPIYLELCHKFYSNYEFDKVCVNDELQTKKIIKFRLGGRAHNLTLLEFAHRLGLYHAEKLDEEGFDRTSRYDKVQKNDLWLLSMFDARHQNRYTNVAWLIARWMKRKGAGTQKESQICFGQFISKLARKARVLSDEVLRSLSALKELIDPEGRLILEDPQPRVPRVGIPRPPRASMQDLYDRMGSMEIRQEAIERMEYRQSYHWDRYQGVFEHMTGIYNVSLQRAYNPPSYAQP</sequence>
<dbReference type="CDD" id="cd00303">
    <property type="entry name" value="retropepsin_like"/>
    <property type="match status" value="1"/>
</dbReference>
<accession>A0A6L2K4V6</accession>
<dbReference type="PANTHER" id="PTHR33067:SF9">
    <property type="entry name" value="RNA-DIRECTED DNA POLYMERASE"/>
    <property type="match status" value="1"/>
</dbReference>
<reference evidence="1" key="1">
    <citation type="journal article" date="2019" name="Sci. Rep.">
        <title>Draft genome of Tanacetum cinerariifolium, the natural source of mosquito coil.</title>
        <authorList>
            <person name="Yamashiro T."/>
            <person name="Shiraishi A."/>
            <person name="Satake H."/>
            <person name="Nakayama K."/>
        </authorList>
    </citation>
    <scope>NUCLEOTIDE SEQUENCE</scope>
</reference>
<dbReference type="Gene3D" id="2.40.70.10">
    <property type="entry name" value="Acid Proteases"/>
    <property type="match status" value="1"/>
</dbReference>
<dbReference type="EMBL" id="BKCJ010001759">
    <property type="protein sequence ID" value="GEU43812.1"/>
    <property type="molecule type" value="Genomic_DNA"/>
</dbReference>
<organism evidence="1">
    <name type="scientific">Tanacetum cinerariifolium</name>
    <name type="common">Dalmatian daisy</name>
    <name type="synonym">Chrysanthemum cinerariifolium</name>
    <dbReference type="NCBI Taxonomy" id="118510"/>
    <lineage>
        <taxon>Eukaryota</taxon>
        <taxon>Viridiplantae</taxon>
        <taxon>Streptophyta</taxon>
        <taxon>Embryophyta</taxon>
        <taxon>Tracheophyta</taxon>
        <taxon>Spermatophyta</taxon>
        <taxon>Magnoliopsida</taxon>
        <taxon>eudicotyledons</taxon>
        <taxon>Gunneridae</taxon>
        <taxon>Pentapetalae</taxon>
        <taxon>asterids</taxon>
        <taxon>campanulids</taxon>
        <taxon>Asterales</taxon>
        <taxon>Asteraceae</taxon>
        <taxon>Asteroideae</taxon>
        <taxon>Anthemideae</taxon>
        <taxon>Anthemidinae</taxon>
        <taxon>Tanacetum</taxon>
    </lineage>
</organism>
<dbReference type="PANTHER" id="PTHR33067">
    <property type="entry name" value="RNA-DIRECTED DNA POLYMERASE-RELATED"/>
    <property type="match status" value="1"/>
</dbReference>
<gene>
    <name evidence="1" type="ORF">Tci_015790</name>
</gene>
<comment type="caution">
    <text evidence="1">The sequence shown here is derived from an EMBL/GenBank/DDBJ whole genome shotgun (WGS) entry which is preliminary data.</text>
</comment>
<dbReference type="InterPro" id="IPR021109">
    <property type="entry name" value="Peptidase_aspartic_dom_sf"/>
</dbReference>
<protein>
    <submittedName>
        <fullName evidence="1">Uncharacterized protein</fullName>
    </submittedName>
</protein>
<dbReference type="AlphaFoldDB" id="A0A6L2K4V6"/>
<evidence type="ECO:0000313" key="1">
    <source>
        <dbReference type="EMBL" id="GEU43812.1"/>
    </source>
</evidence>
<proteinExistence type="predicted"/>